<protein>
    <submittedName>
        <fullName evidence="2">Uncharacterized protein</fullName>
    </submittedName>
</protein>
<feature type="compositionally biased region" description="Basic and acidic residues" evidence="1">
    <location>
        <begin position="175"/>
        <end position="184"/>
    </location>
</feature>
<reference evidence="2 3" key="1">
    <citation type="journal article" date="2019" name="Int. J. Syst. Evol. Microbiol.">
        <title>The Global Catalogue of Microorganisms (GCM) 10K type strain sequencing project: providing services to taxonomists for standard genome sequencing and annotation.</title>
        <authorList>
            <consortium name="The Broad Institute Genomics Platform"/>
            <consortium name="The Broad Institute Genome Sequencing Center for Infectious Disease"/>
            <person name="Wu L."/>
            <person name="Ma J."/>
        </authorList>
    </citation>
    <scope>NUCLEOTIDE SEQUENCE [LARGE SCALE GENOMIC DNA]</scope>
    <source>
        <strain evidence="2 3">JCM 7356</strain>
    </source>
</reference>
<feature type="region of interest" description="Disordered" evidence="1">
    <location>
        <begin position="16"/>
        <end position="71"/>
    </location>
</feature>
<dbReference type="Proteomes" id="UP001500305">
    <property type="component" value="Unassembled WGS sequence"/>
</dbReference>
<keyword evidence="3" id="KW-1185">Reference proteome</keyword>
<gene>
    <name evidence="2" type="ORF">GCM10010430_60230</name>
</gene>
<proteinExistence type="predicted"/>
<evidence type="ECO:0000256" key="1">
    <source>
        <dbReference type="SAM" id="MobiDB-lite"/>
    </source>
</evidence>
<dbReference type="EMBL" id="BAAATR010000034">
    <property type="protein sequence ID" value="GAA2267028.1"/>
    <property type="molecule type" value="Genomic_DNA"/>
</dbReference>
<feature type="region of interest" description="Disordered" evidence="1">
    <location>
        <begin position="146"/>
        <end position="184"/>
    </location>
</feature>
<evidence type="ECO:0000313" key="2">
    <source>
        <dbReference type="EMBL" id="GAA2267028.1"/>
    </source>
</evidence>
<name>A0ABN3ER78_9ACTN</name>
<evidence type="ECO:0000313" key="3">
    <source>
        <dbReference type="Proteomes" id="UP001500305"/>
    </source>
</evidence>
<sequence>MCLGRRWCGWLNGLSQPAFPAGPPSGETPQAPHRRVPRPRTRLAPAAQASKPRTEHHGDILTSHPLNSEDLNDRRTAAPESLPAARAIVVPDPSPVHEAAAPAELTAQPFVTIRHINTGEITTTSYNAAARRILLQAGFEEAPGCACPAPETSTDRTDGPARQPTSCSPPATPPAREHVEGSSL</sequence>
<accession>A0ABN3ER78</accession>
<comment type="caution">
    <text evidence="2">The sequence shown here is derived from an EMBL/GenBank/DDBJ whole genome shotgun (WGS) entry which is preliminary data.</text>
</comment>
<organism evidence="2 3">
    <name type="scientific">Kitasatospora cystarginea</name>
    <dbReference type="NCBI Taxonomy" id="58350"/>
    <lineage>
        <taxon>Bacteria</taxon>
        <taxon>Bacillati</taxon>
        <taxon>Actinomycetota</taxon>
        <taxon>Actinomycetes</taxon>
        <taxon>Kitasatosporales</taxon>
        <taxon>Streptomycetaceae</taxon>
        <taxon>Kitasatospora</taxon>
    </lineage>
</organism>
<feature type="compositionally biased region" description="Basic residues" evidence="1">
    <location>
        <begin position="32"/>
        <end position="41"/>
    </location>
</feature>